<dbReference type="GO" id="GO:0016491">
    <property type="term" value="F:oxidoreductase activity"/>
    <property type="evidence" value="ECO:0007669"/>
    <property type="project" value="UniProtKB-KW"/>
</dbReference>
<name>A0A164W670_9AGAM</name>
<sequence>STRPTAKKDGYTWIDSDHPLHAPLEVSKALLSFDDTDHYSITNGTEWNSVFPAGGGFVHLGPNDRLFGIMMFHEFHCMNMIREAIVHNDVTGHVHHCFNFMRQAILCGADTTLEPEFEPGIGGGVGVTHVCRDWSVVYDYATHN</sequence>
<comment type="pathway">
    <text evidence="1">Mycotoxin biosynthesis.</text>
</comment>
<dbReference type="Pfam" id="PF11807">
    <property type="entry name" value="UstYa"/>
    <property type="match status" value="1"/>
</dbReference>
<dbReference type="PANTHER" id="PTHR33365">
    <property type="entry name" value="YALI0B05434P"/>
    <property type="match status" value="1"/>
</dbReference>
<dbReference type="OrthoDB" id="3687641at2759"/>
<accession>A0A164W670</accession>
<keyword evidence="5" id="KW-1185">Reference proteome</keyword>
<organism evidence="4 5">
    <name type="scientific">Sistotremastrum niveocremeum HHB9708</name>
    <dbReference type="NCBI Taxonomy" id="1314777"/>
    <lineage>
        <taxon>Eukaryota</taxon>
        <taxon>Fungi</taxon>
        <taxon>Dikarya</taxon>
        <taxon>Basidiomycota</taxon>
        <taxon>Agaricomycotina</taxon>
        <taxon>Agaricomycetes</taxon>
        <taxon>Sistotremastrales</taxon>
        <taxon>Sistotremastraceae</taxon>
        <taxon>Sertulicium</taxon>
        <taxon>Sertulicium niveocremeum</taxon>
    </lineage>
</organism>
<evidence type="ECO:0000313" key="4">
    <source>
        <dbReference type="EMBL" id="KZS94772.1"/>
    </source>
</evidence>
<evidence type="ECO:0000256" key="1">
    <source>
        <dbReference type="ARBA" id="ARBA00004685"/>
    </source>
</evidence>
<gene>
    <name evidence="4" type="ORF">SISNIDRAFT_391736</name>
</gene>
<reference evidence="4 5" key="1">
    <citation type="journal article" date="2016" name="Mol. Biol. Evol.">
        <title>Comparative Genomics of Early-Diverging Mushroom-Forming Fungi Provides Insights into the Origins of Lignocellulose Decay Capabilities.</title>
        <authorList>
            <person name="Nagy L.G."/>
            <person name="Riley R."/>
            <person name="Tritt A."/>
            <person name="Adam C."/>
            <person name="Daum C."/>
            <person name="Floudas D."/>
            <person name="Sun H."/>
            <person name="Yadav J.S."/>
            <person name="Pangilinan J."/>
            <person name="Larsson K.H."/>
            <person name="Matsuura K."/>
            <person name="Barry K."/>
            <person name="Labutti K."/>
            <person name="Kuo R."/>
            <person name="Ohm R.A."/>
            <person name="Bhattacharya S.S."/>
            <person name="Shirouzu T."/>
            <person name="Yoshinaga Y."/>
            <person name="Martin F.M."/>
            <person name="Grigoriev I.V."/>
            <person name="Hibbett D.S."/>
        </authorList>
    </citation>
    <scope>NUCLEOTIDE SEQUENCE [LARGE SCALE GENOMIC DNA]</scope>
    <source>
        <strain evidence="4 5">HHB9708</strain>
    </source>
</reference>
<feature type="non-terminal residue" evidence="4">
    <location>
        <position position="144"/>
    </location>
</feature>
<keyword evidence="2" id="KW-0560">Oxidoreductase</keyword>
<comment type="similarity">
    <text evidence="3">Belongs to the ustYa family.</text>
</comment>
<feature type="non-terminal residue" evidence="4">
    <location>
        <position position="1"/>
    </location>
</feature>
<evidence type="ECO:0000313" key="5">
    <source>
        <dbReference type="Proteomes" id="UP000076722"/>
    </source>
</evidence>
<dbReference type="STRING" id="1314777.A0A164W670"/>
<proteinExistence type="inferred from homology"/>
<dbReference type="GO" id="GO:0043386">
    <property type="term" value="P:mycotoxin biosynthetic process"/>
    <property type="evidence" value="ECO:0007669"/>
    <property type="project" value="InterPro"/>
</dbReference>
<dbReference type="Proteomes" id="UP000076722">
    <property type="component" value="Unassembled WGS sequence"/>
</dbReference>
<dbReference type="AlphaFoldDB" id="A0A164W670"/>
<dbReference type="InterPro" id="IPR021765">
    <property type="entry name" value="UstYa-like"/>
</dbReference>
<dbReference type="EMBL" id="KV419403">
    <property type="protein sequence ID" value="KZS94772.1"/>
    <property type="molecule type" value="Genomic_DNA"/>
</dbReference>
<evidence type="ECO:0000256" key="3">
    <source>
        <dbReference type="ARBA" id="ARBA00035112"/>
    </source>
</evidence>
<protein>
    <submittedName>
        <fullName evidence="4">Uncharacterized protein</fullName>
    </submittedName>
</protein>
<dbReference type="PANTHER" id="PTHR33365:SF11">
    <property type="entry name" value="TAT PATHWAY SIGNAL SEQUENCE"/>
    <property type="match status" value="1"/>
</dbReference>
<evidence type="ECO:0000256" key="2">
    <source>
        <dbReference type="ARBA" id="ARBA00023002"/>
    </source>
</evidence>